<dbReference type="GO" id="GO:0032259">
    <property type="term" value="P:methylation"/>
    <property type="evidence" value="ECO:0007669"/>
    <property type="project" value="UniProtKB-KW"/>
</dbReference>
<evidence type="ECO:0000256" key="4">
    <source>
        <dbReference type="ARBA" id="ARBA00022603"/>
    </source>
</evidence>
<dbReference type="KEGG" id="hcv:FTV88_2834"/>
<dbReference type="Gene3D" id="3.30.950.10">
    <property type="entry name" value="Methyltransferase, Cobalt-precorrin-4 Transmethylase, Domain 2"/>
    <property type="match status" value="1"/>
</dbReference>
<dbReference type="CDD" id="cd11645">
    <property type="entry name" value="Precorrin_2_C20_MT"/>
    <property type="match status" value="1"/>
</dbReference>
<dbReference type="Gene3D" id="3.40.1010.10">
    <property type="entry name" value="Cobalt-precorrin-4 Transmethylase, Domain 1"/>
    <property type="match status" value="1"/>
</dbReference>
<dbReference type="Pfam" id="PF00590">
    <property type="entry name" value="TP_methylase"/>
    <property type="match status" value="1"/>
</dbReference>
<dbReference type="InterPro" id="IPR014776">
    <property type="entry name" value="4pyrrole_Mease_sub2"/>
</dbReference>
<keyword evidence="6" id="KW-0949">S-adenosyl-L-methionine</keyword>
<dbReference type="PANTHER" id="PTHR43467:SF2">
    <property type="entry name" value="COBALT-PRECORRIN-2 C(20)-METHYLTRANSFERASE"/>
    <property type="match status" value="1"/>
</dbReference>
<keyword evidence="3" id="KW-0169">Cobalamin biosynthesis</keyword>
<comment type="similarity">
    <text evidence="2 7">Belongs to the precorrin methyltransferase family.</text>
</comment>
<dbReference type="NCBIfam" id="TIGR01467">
    <property type="entry name" value="cobI_cbiL"/>
    <property type="match status" value="1"/>
</dbReference>
<evidence type="ECO:0000256" key="3">
    <source>
        <dbReference type="ARBA" id="ARBA00022573"/>
    </source>
</evidence>
<dbReference type="InterPro" id="IPR014777">
    <property type="entry name" value="4pyrrole_Mease_sub1"/>
</dbReference>
<dbReference type="Proteomes" id="UP000366051">
    <property type="component" value="Chromosome"/>
</dbReference>
<dbReference type="EMBL" id="CP045875">
    <property type="protein sequence ID" value="QGG48923.1"/>
    <property type="molecule type" value="Genomic_DNA"/>
</dbReference>
<dbReference type="AlphaFoldDB" id="A0A5Q2N4R0"/>
<dbReference type="RefSeq" id="WP_153725996.1">
    <property type="nucleotide sequence ID" value="NZ_CP045875.1"/>
</dbReference>
<organism evidence="9 10">
    <name type="scientific">Heliorestis convoluta</name>
    <dbReference type="NCBI Taxonomy" id="356322"/>
    <lineage>
        <taxon>Bacteria</taxon>
        <taxon>Bacillati</taxon>
        <taxon>Bacillota</taxon>
        <taxon>Clostridia</taxon>
        <taxon>Eubacteriales</taxon>
        <taxon>Heliobacteriaceae</taxon>
        <taxon>Heliorestis</taxon>
    </lineage>
</organism>
<dbReference type="GO" id="GO:0009236">
    <property type="term" value="P:cobalamin biosynthetic process"/>
    <property type="evidence" value="ECO:0007669"/>
    <property type="project" value="UniProtKB-UniRule"/>
</dbReference>
<evidence type="ECO:0000313" key="10">
    <source>
        <dbReference type="Proteomes" id="UP000366051"/>
    </source>
</evidence>
<dbReference type="UniPathway" id="UPA00148"/>
<dbReference type="InterPro" id="IPR035996">
    <property type="entry name" value="4pyrrol_Methylase_sf"/>
</dbReference>
<gene>
    <name evidence="9" type="ORF">FTV88_2834</name>
</gene>
<dbReference type="OrthoDB" id="9804789at2"/>
<keyword evidence="10" id="KW-1185">Reference proteome</keyword>
<evidence type="ECO:0000259" key="8">
    <source>
        <dbReference type="Pfam" id="PF00590"/>
    </source>
</evidence>
<keyword evidence="5 9" id="KW-0808">Transferase</keyword>
<feature type="domain" description="Tetrapyrrole methylase" evidence="8">
    <location>
        <begin position="5"/>
        <end position="215"/>
    </location>
</feature>
<protein>
    <submittedName>
        <fullName evidence="9">Precorrin-2 C20-methyltransferase</fullName>
        <ecNumber evidence="9">2.1.1.130</ecNumber>
    </submittedName>
</protein>
<accession>A0A5Q2N4R0</accession>
<evidence type="ECO:0000256" key="6">
    <source>
        <dbReference type="ARBA" id="ARBA00022691"/>
    </source>
</evidence>
<comment type="pathway">
    <text evidence="1">Cofactor biosynthesis; adenosylcobalamin biosynthesis.</text>
</comment>
<evidence type="ECO:0000256" key="5">
    <source>
        <dbReference type="ARBA" id="ARBA00022679"/>
    </source>
</evidence>
<evidence type="ECO:0000256" key="2">
    <source>
        <dbReference type="ARBA" id="ARBA00005879"/>
    </source>
</evidence>
<keyword evidence="4 9" id="KW-0489">Methyltransferase</keyword>
<proteinExistence type="inferred from homology"/>
<dbReference type="EC" id="2.1.1.130" evidence="9"/>
<dbReference type="PANTHER" id="PTHR43467">
    <property type="entry name" value="COBALT-PRECORRIN-2 C(20)-METHYLTRANSFERASE"/>
    <property type="match status" value="1"/>
</dbReference>
<dbReference type="SUPFAM" id="SSF53790">
    <property type="entry name" value="Tetrapyrrole methylase"/>
    <property type="match status" value="1"/>
</dbReference>
<dbReference type="PIRSF" id="PIRSF036427">
    <property type="entry name" value="Precrrn-2_mtase"/>
    <property type="match status" value="1"/>
</dbReference>
<dbReference type="InterPro" id="IPR012382">
    <property type="entry name" value="CobI/CbiL"/>
</dbReference>
<name>A0A5Q2N4R0_9FIRM</name>
<dbReference type="InterPro" id="IPR006364">
    <property type="entry name" value="CobI/CbiL/CobIJ_dom"/>
</dbReference>
<evidence type="ECO:0000256" key="7">
    <source>
        <dbReference type="PIRNR" id="PIRNR036427"/>
    </source>
</evidence>
<evidence type="ECO:0000313" key="9">
    <source>
        <dbReference type="EMBL" id="QGG48923.1"/>
    </source>
</evidence>
<sequence length="235" mass="26100">MSAIFYGIGVGPGDPELLTHKATRILGQVDVIIAPKSRDDRASLALQIVQAYLRPQVTVHTLLFPMTYEQETLDAAWQEIIQTITKALDQGQSVAFITLGDPMLYSTYIYMHKLVQAQNYPTEIIPGIPSFCAAAARTGQPLAEGKEHLTIVPAISESDDLDSLFAQADNLVLMKVYKEKDQIIDRLEKHGLKDQATLISRCGLDGEIIVNNLDEIRSKPVNYLSLILARRKPQK</sequence>
<dbReference type="InterPro" id="IPR000878">
    <property type="entry name" value="4pyrrol_Mease"/>
</dbReference>
<dbReference type="GO" id="GO:0030788">
    <property type="term" value="F:precorrin-2 C20-methyltransferase activity"/>
    <property type="evidence" value="ECO:0007669"/>
    <property type="project" value="UniProtKB-EC"/>
</dbReference>
<reference evidence="10" key="1">
    <citation type="submission" date="2019-11" db="EMBL/GenBank/DDBJ databases">
        <title>Genome sequence of Heliorestis convoluta strain HH, an alkaliphilic and minimalistic phototrophic bacterium from a soda lake in Egypt.</title>
        <authorList>
            <person name="Dewey E.D."/>
            <person name="Stokes L.M."/>
            <person name="Burchell B.M."/>
            <person name="Shaffer K.N."/>
            <person name="Huntington A.M."/>
            <person name="Baker J.M."/>
            <person name="Nadendla S."/>
            <person name="Giglio M.G."/>
            <person name="Touchman J.W."/>
            <person name="Blankenship R.E."/>
            <person name="Madigan M.T."/>
            <person name="Sattley W.M."/>
        </authorList>
    </citation>
    <scope>NUCLEOTIDE SEQUENCE [LARGE SCALE GENOMIC DNA]</scope>
    <source>
        <strain evidence="10">HH</strain>
    </source>
</reference>
<evidence type="ECO:0000256" key="1">
    <source>
        <dbReference type="ARBA" id="ARBA00004953"/>
    </source>
</evidence>